<organism evidence="3 4">
    <name type="scientific">Actinacidiphila acidipaludis</name>
    <dbReference type="NCBI Taxonomy" id="2873382"/>
    <lineage>
        <taxon>Bacteria</taxon>
        <taxon>Bacillati</taxon>
        <taxon>Actinomycetota</taxon>
        <taxon>Actinomycetes</taxon>
        <taxon>Kitasatosporales</taxon>
        <taxon>Streptomycetaceae</taxon>
        <taxon>Actinacidiphila</taxon>
    </lineage>
</organism>
<evidence type="ECO:0000313" key="3">
    <source>
        <dbReference type="EMBL" id="MBY8880054.1"/>
    </source>
</evidence>
<sequence length="332" mass="34385">MDLAEIVRVMRRRWYVLVPGVLLTVALTVGAYLKVPVTYTSQSTVVLLNSKKATVAFDGNPYLSTQIALNGMADSLARNLNSDGAVAHLKSQGATCATAAKLADNAMGPLLWLTATGTDKAAVLATDKLLTTYAAERLDQFQTEQSVTQAAMIRMATIVPPQNPVAQTKTRYEYLALAAVLGLVMSLVATFYVEARFRRPGPRQAGAAAGLGADRTPAGEPDVPRDRAEQPPAAQPGPARQAAVEPPSERSGRSSAVPAARKAPSWSVPSGGLDRDALEVGALEPDPTAPPSVSGSPGAPQAAPETSGPADAAGYDGMSGGDAAGTDAHRFV</sequence>
<accession>A0ABS7QBH9</accession>
<evidence type="ECO:0000313" key="4">
    <source>
        <dbReference type="Proteomes" id="UP000778578"/>
    </source>
</evidence>
<dbReference type="Proteomes" id="UP000778578">
    <property type="component" value="Unassembled WGS sequence"/>
</dbReference>
<protein>
    <submittedName>
        <fullName evidence="3">Chain length determinant protein</fullName>
    </submittedName>
</protein>
<feature type="compositionally biased region" description="Low complexity" evidence="1">
    <location>
        <begin position="230"/>
        <end position="243"/>
    </location>
</feature>
<gene>
    <name evidence="3" type="ORF">K7862_20815</name>
</gene>
<keyword evidence="2" id="KW-0812">Transmembrane</keyword>
<name>A0ABS7QBH9_9ACTN</name>
<keyword evidence="2" id="KW-0472">Membrane</keyword>
<dbReference type="EMBL" id="JAINZZ010000026">
    <property type="protein sequence ID" value="MBY8880054.1"/>
    <property type="molecule type" value="Genomic_DNA"/>
</dbReference>
<reference evidence="3 4" key="1">
    <citation type="submission" date="2021-08" db="EMBL/GenBank/DDBJ databases">
        <title>WGS of actinomycetes from Thailand.</title>
        <authorList>
            <person name="Thawai C."/>
        </authorList>
    </citation>
    <scope>NUCLEOTIDE SEQUENCE [LARGE SCALE GENOMIC DNA]</scope>
    <source>
        <strain evidence="3 4">PLK6-54</strain>
    </source>
</reference>
<evidence type="ECO:0000256" key="1">
    <source>
        <dbReference type="SAM" id="MobiDB-lite"/>
    </source>
</evidence>
<proteinExistence type="predicted"/>
<keyword evidence="2" id="KW-1133">Transmembrane helix</keyword>
<comment type="caution">
    <text evidence="3">The sequence shown here is derived from an EMBL/GenBank/DDBJ whole genome shotgun (WGS) entry which is preliminary data.</text>
</comment>
<feature type="transmembrane region" description="Helical" evidence="2">
    <location>
        <begin position="14"/>
        <end position="33"/>
    </location>
</feature>
<dbReference type="RefSeq" id="WP_222964696.1">
    <property type="nucleotide sequence ID" value="NZ_JAINZZ010000026.1"/>
</dbReference>
<feature type="compositionally biased region" description="Low complexity" evidence="1">
    <location>
        <begin position="202"/>
        <end position="213"/>
    </location>
</feature>
<keyword evidence="4" id="KW-1185">Reference proteome</keyword>
<evidence type="ECO:0000256" key="2">
    <source>
        <dbReference type="SAM" id="Phobius"/>
    </source>
</evidence>
<feature type="compositionally biased region" description="Low complexity" evidence="1">
    <location>
        <begin position="291"/>
        <end position="304"/>
    </location>
</feature>
<feature type="region of interest" description="Disordered" evidence="1">
    <location>
        <begin position="202"/>
        <end position="332"/>
    </location>
</feature>
<feature type="transmembrane region" description="Helical" evidence="2">
    <location>
        <begin position="174"/>
        <end position="193"/>
    </location>
</feature>